<evidence type="ECO:0000256" key="6">
    <source>
        <dbReference type="RuleBase" id="RU003744"/>
    </source>
</evidence>
<keyword evidence="5" id="KW-0574">Periplasm</keyword>
<dbReference type="EMBL" id="JAPMXC010000001">
    <property type="protein sequence ID" value="MCY0387610.1"/>
    <property type="molecule type" value="Genomic_DNA"/>
</dbReference>
<feature type="domain" description="Solute-binding protein family 3/N-terminal" evidence="8">
    <location>
        <begin position="24"/>
        <end position="253"/>
    </location>
</feature>
<dbReference type="SUPFAM" id="SSF53850">
    <property type="entry name" value="Periplasmic binding protein-like II"/>
    <property type="match status" value="1"/>
</dbReference>
<dbReference type="Gene3D" id="3.40.190.10">
    <property type="entry name" value="Periplasmic binding protein-like II"/>
    <property type="match status" value="2"/>
</dbReference>
<proteinExistence type="inferred from homology"/>
<evidence type="ECO:0000259" key="8">
    <source>
        <dbReference type="SMART" id="SM00062"/>
    </source>
</evidence>
<gene>
    <name evidence="9" type="ORF">OVY01_10270</name>
</gene>
<dbReference type="RefSeq" id="WP_267847340.1">
    <property type="nucleotide sequence ID" value="NZ_JAPMXC010000001.1"/>
</dbReference>
<comment type="subcellular location">
    <subcellularLocation>
        <location evidence="1">Periplasm</location>
    </subcellularLocation>
</comment>
<dbReference type="Proteomes" id="UP001082899">
    <property type="component" value="Unassembled WGS sequence"/>
</dbReference>
<dbReference type="InterPro" id="IPR001638">
    <property type="entry name" value="Solute-binding_3/MltF_N"/>
</dbReference>
<feature type="signal peptide" evidence="7">
    <location>
        <begin position="1"/>
        <end position="19"/>
    </location>
</feature>
<dbReference type="SMART" id="SM00062">
    <property type="entry name" value="PBPb"/>
    <property type="match status" value="1"/>
</dbReference>
<dbReference type="CDD" id="cd13703">
    <property type="entry name" value="PBP2_HisJ_LAO"/>
    <property type="match status" value="1"/>
</dbReference>
<dbReference type="InterPro" id="IPR018313">
    <property type="entry name" value="SBP_3_CS"/>
</dbReference>
<dbReference type="Pfam" id="PF00497">
    <property type="entry name" value="SBP_bac_3"/>
    <property type="match status" value="1"/>
</dbReference>
<dbReference type="NCBIfam" id="TIGR01096">
    <property type="entry name" value="3A0103s03R"/>
    <property type="match status" value="1"/>
</dbReference>
<keyword evidence="4 7" id="KW-0732">Signal</keyword>
<reference evidence="9" key="1">
    <citation type="submission" date="2022-11" db="EMBL/GenBank/DDBJ databases">
        <title>Robbsia betulipollinis sp. nov., isolated from pollen of birch (Betula pendula).</title>
        <authorList>
            <person name="Shi H."/>
            <person name="Ambika Manirajan B."/>
            <person name="Ratering S."/>
            <person name="Geissler-Plaum R."/>
            <person name="Schnell S."/>
        </authorList>
    </citation>
    <scope>NUCLEOTIDE SEQUENCE</scope>
    <source>
        <strain evidence="9">Bb-Pol-6</strain>
    </source>
</reference>
<evidence type="ECO:0000313" key="9">
    <source>
        <dbReference type="EMBL" id="MCY0387610.1"/>
    </source>
</evidence>
<dbReference type="PROSITE" id="PS01039">
    <property type="entry name" value="SBP_BACTERIAL_3"/>
    <property type="match status" value="1"/>
</dbReference>
<dbReference type="PANTHER" id="PTHR35936">
    <property type="entry name" value="MEMBRANE-BOUND LYTIC MUREIN TRANSGLYCOSYLASE F"/>
    <property type="match status" value="1"/>
</dbReference>
<comment type="caution">
    <text evidence="9">The sequence shown here is derived from an EMBL/GenBank/DDBJ whole genome shotgun (WGS) entry which is preliminary data.</text>
</comment>
<keyword evidence="10" id="KW-1185">Reference proteome</keyword>
<organism evidence="9 10">
    <name type="scientific">Robbsia betulipollinis</name>
    <dbReference type="NCBI Taxonomy" id="2981849"/>
    <lineage>
        <taxon>Bacteria</taxon>
        <taxon>Pseudomonadati</taxon>
        <taxon>Pseudomonadota</taxon>
        <taxon>Betaproteobacteria</taxon>
        <taxon>Burkholderiales</taxon>
        <taxon>Burkholderiaceae</taxon>
        <taxon>Robbsia</taxon>
    </lineage>
</organism>
<dbReference type="InterPro" id="IPR005768">
    <property type="entry name" value="Lys_Arg_Orn-bd"/>
</dbReference>
<name>A0ABT3ZM62_9BURK</name>
<evidence type="ECO:0000313" key="10">
    <source>
        <dbReference type="Proteomes" id="UP001082899"/>
    </source>
</evidence>
<comment type="similarity">
    <text evidence="2 6">Belongs to the bacterial solute-binding protein 3 family.</text>
</comment>
<evidence type="ECO:0000256" key="1">
    <source>
        <dbReference type="ARBA" id="ARBA00004418"/>
    </source>
</evidence>
<accession>A0ABT3ZM62</accession>
<evidence type="ECO:0000256" key="5">
    <source>
        <dbReference type="ARBA" id="ARBA00022764"/>
    </source>
</evidence>
<keyword evidence="3" id="KW-0813">Transport</keyword>
<protein>
    <submittedName>
        <fullName evidence="9">ABC transporter substrate-binding protein</fullName>
    </submittedName>
</protein>
<evidence type="ECO:0000256" key="3">
    <source>
        <dbReference type="ARBA" id="ARBA00022448"/>
    </source>
</evidence>
<evidence type="ECO:0000256" key="7">
    <source>
        <dbReference type="SAM" id="SignalP"/>
    </source>
</evidence>
<sequence length="257" mass="28068">MKKLAVCIAMALVATGVSAKEWKNIRIGVDPTYAPFESKAPSGQLIGFDIDLGNALCAKMHAKCEWVENDFDGLIPALNVKKIDAIISSLSITDKRKEQIAYSDKLFNSPSRMIAKDGSGLMPTVESLKGKRVGVEQGTIQETYIKTYWQPKGVILVPYQNQDQAYADLVAGRIDASFQDEVQASIGFLKTPRGKGFAFAGASIDDKKTLGDGAGIGLRKSDDDLRTQFNAAIKAIRADGTYDKIAKKYFDFNIYGH</sequence>
<feature type="chain" id="PRO_5047333588" evidence="7">
    <location>
        <begin position="20"/>
        <end position="257"/>
    </location>
</feature>
<evidence type="ECO:0000256" key="4">
    <source>
        <dbReference type="ARBA" id="ARBA00022729"/>
    </source>
</evidence>
<evidence type="ECO:0000256" key="2">
    <source>
        <dbReference type="ARBA" id="ARBA00010333"/>
    </source>
</evidence>
<dbReference type="PANTHER" id="PTHR35936:SF13">
    <property type="entry name" value="HISTIDINE-BINDING PERIPLASMIC PROTEIN"/>
    <property type="match status" value="1"/>
</dbReference>